<sequence>MRRRVKGLEFGRKKERKINLSLFQEIMIWILEIAVTIAIGVVFTYFFGVRSTVVGPSMSPQLEDGDEVLIDRFLYKFISPKSGDIIAFLPNGNTNTHYYLKRVIAVPGDTVQIKDGMVFVNGEEISEEVETARMEDAGIAAGEITLAQDEYFVLGDNRNNSEDSRYANIGNIREDYIIGKAWFVIAPRDKLGFIR</sequence>
<keyword evidence="5 7" id="KW-0378">Hydrolase</keyword>
<feature type="domain" description="Peptidase S26" evidence="8">
    <location>
        <begin position="28"/>
        <end position="185"/>
    </location>
</feature>
<organism evidence="9 10">
    <name type="scientific">Eubacterium plexicaudatum ASF492</name>
    <dbReference type="NCBI Taxonomy" id="1235802"/>
    <lineage>
        <taxon>Bacteria</taxon>
        <taxon>Bacillati</taxon>
        <taxon>Bacillota</taxon>
        <taxon>Clostridia</taxon>
        <taxon>Eubacteriales</taxon>
        <taxon>Eubacteriaceae</taxon>
        <taxon>Eubacterium</taxon>
    </lineage>
</organism>
<dbReference type="InterPro" id="IPR019757">
    <property type="entry name" value="Pept_S26A_signal_pept_1_Lys-AS"/>
</dbReference>
<keyword evidence="7" id="KW-1133">Transmembrane helix</keyword>
<dbReference type="PRINTS" id="PR00727">
    <property type="entry name" value="LEADERPTASE"/>
</dbReference>
<gene>
    <name evidence="9" type="ORF">C823_03890</name>
</gene>
<evidence type="ECO:0000256" key="5">
    <source>
        <dbReference type="ARBA" id="ARBA00022801"/>
    </source>
</evidence>
<dbReference type="HOGENOM" id="CLU_028723_5_3_9"/>
<dbReference type="PROSITE" id="PS00760">
    <property type="entry name" value="SPASE_I_2"/>
    <property type="match status" value="1"/>
</dbReference>
<evidence type="ECO:0000313" key="10">
    <source>
        <dbReference type="Proteomes" id="UP000012589"/>
    </source>
</evidence>
<dbReference type="SUPFAM" id="SSF51306">
    <property type="entry name" value="LexA/Signal peptidase"/>
    <property type="match status" value="1"/>
</dbReference>
<dbReference type="Proteomes" id="UP000012589">
    <property type="component" value="Unassembled WGS sequence"/>
</dbReference>
<reference evidence="9 10" key="1">
    <citation type="journal article" date="2014" name="Genome Announc.">
        <title>Draft genome sequences of the altered schaedler flora, a defined bacterial community from gnotobiotic mice.</title>
        <authorList>
            <person name="Wannemuehler M.J."/>
            <person name="Overstreet A.M."/>
            <person name="Ward D.V."/>
            <person name="Phillips G.J."/>
        </authorList>
    </citation>
    <scope>NUCLEOTIDE SEQUENCE [LARGE SCALE GENOMIC DNA]</scope>
    <source>
        <strain evidence="9 10">ASF492</strain>
    </source>
</reference>
<dbReference type="OrthoDB" id="9802919at2"/>
<dbReference type="GO" id="GO:0004252">
    <property type="term" value="F:serine-type endopeptidase activity"/>
    <property type="evidence" value="ECO:0007669"/>
    <property type="project" value="InterPro"/>
</dbReference>
<dbReference type="EC" id="3.4.21.89" evidence="4 7"/>
<feature type="active site" evidence="6">
    <location>
        <position position="101"/>
    </location>
</feature>
<comment type="catalytic activity">
    <reaction evidence="1 7">
        <text>Cleavage of hydrophobic, N-terminal signal or leader sequences from secreted and periplasmic proteins.</text>
        <dbReference type="EC" id="3.4.21.89"/>
    </reaction>
</comment>
<evidence type="ECO:0000259" key="8">
    <source>
        <dbReference type="Pfam" id="PF10502"/>
    </source>
</evidence>
<dbReference type="EMBL" id="AQFT01000119">
    <property type="protein sequence ID" value="EMZ22649.1"/>
    <property type="molecule type" value="Genomic_DNA"/>
</dbReference>
<dbReference type="InterPro" id="IPR036286">
    <property type="entry name" value="LexA/Signal_pep-like_sf"/>
</dbReference>
<protein>
    <recommendedName>
        <fullName evidence="4 7">Signal peptidase I</fullName>
        <ecNumber evidence="4 7">3.4.21.89</ecNumber>
    </recommendedName>
</protein>
<evidence type="ECO:0000256" key="6">
    <source>
        <dbReference type="PIRSR" id="PIRSR600223-1"/>
    </source>
</evidence>
<dbReference type="InterPro" id="IPR019533">
    <property type="entry name" value="Peptidase_S26"/>
</dbReference>
<dbReference type="AlphaFoldDB" id="N2AE16"/>
<dbReference type="STRING" id="1235802.C823_03890"/>
<evidence type="ECO:0000256" key="7">
    <source>
        <dbReference type="RuleBase" id="RU362042"/>
    </source>
</evidence>
<evidence type="ECO:0000256" key="2">
    <source>
        <dbReference type="ARBA" id="ARBA00004401"/>
    </source>
</evidence>
<keyword evidence="10" id="KW-1185">Reference proteome</keyword>
<dbReference type="GO" id="GO:0006465">
    <property type="term" value="P:signal peptide processing"/>
    <property type="evidence" value="ECO:0007669"/>
    <property type="project" value="InterPro"/>
</dbReference>
<dbReference type="GO" id="GO:0009003">
    <property type="term" value="F:signal peptidase activity"/>
    <property type="evidence" value="ECO:0007669"/>
    <property type="project" value="UniProtKB-EC"/>
</dbReference>
<dbReference type="InterPro" id="IPR019758">
    <property type="entry name" value="Pept_S26A_signal_pept_1_CS"/>
</dbReference>
<evidence type="ECO:0000313" key="9">
    <source>
        <dbReference type="EMBL" id="EMZ22649.1"/>
    </source>
</evidence>
<keyword evidence="7" id="KW-0812">Transmembrane</keyword>
<keyword evidence="7" id="KW-0472">Membrane</keyword>
<evidence type="ECO:0000256" key="1">
    <source>
        <dbReference type="ARBA" id="ARBA00000677"/>
    </source>
</evidence>
<comment type="caution">
    <text evidence="9">The sequence shown here is derived from an EMBL/GenBank/DDBJ whole genome shotgun (WGS) entry which is preliminary data.</text>
</comment>
<accession>N2AE16</accession>
<dbReference type="eggNOG" id="COG0681">
    <property type="taxonomic scope" value="Bacteria"/>
</dbReference>
<dbReference type="PATRIC" id="fig|1235802.3.peg.4111"/>
<feature type="transmembrane region" description="Helical" evidence="7">
    <location>
        <begin position="21"/>
        <end position="47"/>
    </location>
</feature>
<dbReference type="PANTHER" id="PTHR43390:SF1">
    <property type="entry name" value="CHLOROPLAST PROCESSING PEPTIDASE"/>
    <property type="match status" value="1"/>
</dbReference>
<dbReference type="PANTHER" id="PTHR43390">
    <property type="entry name" value="SIGNAL PEPTIDASE I"/>
    <property type="match status" value="1"/>
</dbReference>
<evidence type="ECO:0000256" key="4">
    <source>
        <dbReference type="ARBA" id="ARBA00013208"/>
    </source>
</evidence>
<comment type="similarity">
    <text evidence="3 7">Belongs to the peptidase S26 family.</text>
</comment>
<proteinExistence type="inferred from homology"/>
<comment type="subcellular location">
    <subcellularLocation>
        <location evidence="2">Cell membrane</location>
        <topology evidence="2">Single-pass type II membrane protein</topology>
    </subcellularLocation>
    <subcellularLocation>
        <location evidence="7">Membrane</location>
        <topology evidence="7">Single-pass type II membrane protein</topology>
    </subcellularLocation>
</comment>
<dbReference type="Pfam" id="PF10502">
    <property type="entry name" value="Peptidase_S26"/>
    <property type="match status" value="1"/>
</dbReference>
<dbReference type="NCBIfam" id="TIGR02227">
    <property type="entry name" value="sigpep_I_bact"/>
    <property type="match status" value="1"/>
</dbReference>
<name>N2AE16_9FIRM</name>
<dbReference type="Gene3D" id="2.10.109.10">
    <property type="entry name" value="Umud Fragment, subunit A"/>
    <property type="match status" value="1"/>
</dbReference>
<evidence type="ECO:0000256" key="3">
    <source>
        <dbReference type="ARBA" id="ARBA00009370"/>
    </source>
</evidence>
<feature type="active site" evidence="6">
    <location>
        <position position="57"/>
    </location>
</feature>
<dbReference type="GO" id="GO:0005886">
    <property type="term" value="C:plasma membrane"/>
    <property type="evidence" value="ECO:0007669"/>
    <property type="project" value="UniProtKB-SubCell"/>
</dbReference>
<dbReference type="PROSITE" id="PS00761">
    <property type="entry name" value="SPASE_I_3"/>
    <property type="match status" value="1"/>
</dbReference>
<dbReference type="InterPro" id="IPR000223">
    <property type="entry name" value="Pept_S26A_signal_pept_1"/>
</dbReference>
<keyword evidence="7" id="KW-0645">Protease</keyword>
<dbReference type="CDD" id="cd06530">
    <property type="entry name" value="S26_SPase_I"/>
    <property type="match status" value="1"/>
</dbReference>